<comment type="caution">
    <text evidence="1">The sequence shown here is derived from an EMBL/GenBank/DDBJ whole genome shotgun (WGS) entry which is preliminary data.</text>
</comment>
<dbReference type="EMBL" id="SSTE01012020">
    <property type="protein sequence ID" value="KAA0049849.1"/>
    <property type="molecule type" value="Genomic_DNA"/>
</dbReference>
<protein>
    <submittedName>
        <fullName evidence="1">Copia protein</fullName>
    </submittedName>
</protein>
<dbReference type="OrthoDB" id="414945at2759"/>
<evidence type="ECO:0000313" key="1">
    <source>
        <dbReference type="EMBL" id="KAA0049849.1"/>
    </source>
</evidence>
<dbReference type="AlphaFoldDB" id="A0A5A7U8N9"/>
<name>A0A5A7U8N9_CUCMM</name>
<dbReference type="STRING" id="1194695.A0A5A7U8N9"/>
<organism evidence="1 3">
    <name type="scientific">Cucumis melo var. makuwa</name>
    <name type="common">Oriental melon</name>
    <dbReference type="NCBI Taxonomy" id="1194695"/>
    <lineage>
        <taxon>Eukaryota</taxon>
        <taxon>Viridiplantae</taxon>
        <taxon>Streptophyta</taxon>
        <taxon>Embryophyta</taxon>
        <taxon>Tracheophyta</taxon>
        <taxon>Spermatophyta</taxon>
        <taxon>Magnoliopsida</taxon>
        <taxon>eudicotyledons</taxon>
        <taxon>Gunneridae</taxon>
        <taxon>Pentapetalae</taxon>
        <taxon>rosids</taxon>
        <taxon>fabids</taxon>
        <taxon>Cucurbitales</taxon>
        <taxon>Cucurbitaceae</taxon>
        <taxon>Benincaseae</taxon>
        <taxon>Cucumis</taxon>
    </lineage>
</organism>
<dbReference type="Proteomes" id="UP000321947">
    <property type="component" value="Unassembled WGS sequence"/>
</dbReference>
<accession>A0A5A7U8N9</accession>
<dbReference type="PANTHER" id="PTHR11439:SF440">
    <property type="entry name" value="INTEGRASE CATALYTIC DOMAIN-CONTAINING PROTEIN"/>
    <property type="match status" value="1"/>
</dbReference>
<evidence type="ECO:0000313" key="2">
    <source>
        <dbReference type="EMBL" id="TYK08672.1"/>
    </source>
</evidence>
<proteinExistence type="predicted"/>
<reference evidence="3 4" key="1">
    <citation type="submission" date="2019-08" db="EMBL/GenBank/DDBJ databases">
        <title>Draft genome sequences of two oriental melons (Cucumis melo L. var makuwa).</title>
        <authorList>
            <person name="Kwon S.-Y."/>
        </authorList>
    </citation>
    <scope>NUCLEOTIDE SEQUENCE [LARGE SCALE GENOMIC DNA]</scope>
    <source>
        <strain evidence="4">cv. Chang Bougi</strain>
        <strain evidence="3">cv. SW 3</strain>
        <tissue evidence="1">Leaf</tissue>
    </source>
</reference>
<evidence type="ECO:0000313" key="4">
    <source>
        <dbReference type="Proteomes" id="UP000321947"/>
    </source>
</evidence>
<dbReference type="EMBL" id="SSTD01012495">
    <property type="protein sequence ID" value="TYK08672.1"/>
    <property type="molecule type" value="Genomic_DNA"/>
</dbReference>
<dbReference type="CDD" id="cd09272">
    <property type="entry name" value="RNase_HI_RT_Ty1"/>
    <property type="match status" value="1"/>
</dbReference>
<dbReference type="Proteomes" id="UP000321393">
    <property type="component" value="Unassembled WGS sequence"/>
</dbReference>
<evidence type="ECO:0000313" key="3">
    <source>
        <dbReference type="Proteomes" id="UP000321393"/>
    </source>
</evidence>
<gene>
    <name evidence="2" type="ORF">E5676_scaffold118G00170</name>
    <name evidence="1" type="ORF">E6C27_scaffold1591G00510</name>
</gene>
<dbReference type="PANTHER" id="PTHR11439">
    <property type="entry name" value="GAG-POL-RELATED RETROTRANSPOSON"/>
    <property type="match status" value="1"/>
</dbReference>
<sequence length="209" mass="23599">MISERDKDENLDTNIDGTQIETVVGINAVVAAEKLLASFKRRQLALRAQPSSHALLFVVEKLRRLELRPSRGRVRPRLGSWRSKKRSVVTKSNAEAEDRAMSLGICKEIWLKKALYDLHQGCETPLMLFCDNKAAITIANNSVQHDRTKHVEIDRHFIKERLDNGSICIPYIASSQQIVDVLTKGLLKPNFTFVLASWASLIFTSQMGN</sequence>